<evidence type="ECO:0000313" key="3">
    <source>
        <dbReference type="EMBL" id="BDY26309.1"/>
    </source>
</evidence>
<keyword evidence="2" id="KW-0732">Signal</keyword>
<dbReference type="AlphaFoldDB" id="A0AAI8TP08"/>
<evidence type="ECO:0000256" key="1">
    <source>
        <dbReference type="SAM" id="MobiDB-lite"/>
    </source>
</evidence>
<sequence length="445" mass="44036">MQVAARSYLAAGAALVGASAMAISPVAPPLPDIDVPAVSSVNVSLSAAVDPIEAYIQLIGNTITNVGTTIETELADPAPVLQQLIANQLITAQALATGLQGAGEGLINQLDPANPYGIPAGLQQALTHLLEGDVNAAVSAAWGALLSPVLNVGLPLLEPTINAIKQPVQNLLNVLNNPLVVLMPVLGALNVAYTTVTVTGNVGQDIVDSVKEGDPLGVVNAMLGGPARITDAFLNGNELGGGVFGPNLGLLSALRQAREALAAAITPPAADVNAVTAAPDTAAATVTLDVSPQSVQTPAESSTVSTADTTPTSEAAASNESGAAATGTAAGTEGSTTSEAESESTSTSTAGSTTVVKDSIKAEPGKTDTSVKSSRTNPLKQVRNDIRDTVRNVTDGLKKAAEGLTGKPKSPKAKTDSPSGSTSSGESAGSSSSSSGSSGSSSNAA</sequence>
<dbReference type="EMBL" id="AP027452">
    <property type="protein sequence ID" value="BDY26309.1"/>
    <property type="molecule type" value="Genomic_DNA"/>
</dbReference>
<feature type="compositionally biased region" description="Low complexity" evidence="1">
    <location>
        <begin position="312"/>
        <end position="354"/>
    </location>
</feature>
<feature type="signal peptide" evidence="2">
    <location>
        <begin position="1"/>
        <end position="22"/>
    </location>
</feature>
<feature type="compositionally biased region" description="Polar residues" evidence="1">
    <location>
        <begin position="367"/>
        <end position="379"/>
    </location>
</feature>
<evidence type="ECO:0000313" key="4">
    <source>
        <dbReference type="Proteomes" id="UP001241092"/>
    </source>
</evidence>
<feature type="compositionally biased region" description="Polar residues" evidence="1">
    <location>
        <begin position="289"/>
        <end position="311"/>
    </location>
</feature>
<dbReference type="RefSeq" id="WP_073914581.1">
    <property type="nucleotide sequence ID" value="NZ_AP027452.1"/>
</dbReference>
<evidence type="ECO:0008006" key="5">
    <source>
        <dbReference type="Google" id="ProtNLM"/>
    </source>
</evidence>
<feature type="region of interest" description="Disordered" evidence="1">
    <location>
        <begin position="289"/>
        <end position="445"/>
    </location>
</feature>
<protein>
    <recommendedName>
        <fullName evidence="5">PE-PGRS family protein</fullName>
    </recommendedName>
</protein>
<gene>
    <name evidence="3" type="ORF">hbim_00220</name>
</gene>
<feature type="chain" id="PRO_5042542152" description="PE-PGRS family protein" evidence="2">
    <location>
        <begin position="23"/>
        <end position="445"/>
    </location>
</feature>
<accession>A0AAI8TP08</accession>
<reference evidence="3" key="1">
    <citation type="submission" date="2023-03" db="EMBL/GenBank/DDBJ databases">
        <title>Draft genome sequence of a Mycolicibacterium mageritense strain H4_3_1 isolated from a hybrid biological-inorganic system reactor.</title>
        <authorList>
            <person name="Feng X."/>
            <person name="Kazama D."/>
            <person name="Sato K."/>
            <person name="Kobayashi H."/>
        </authorList>
    </citation>
    <scope>NUCLEOTIDE SEQUENCE</scope>
    <source>
        <strain evidence="3">H4_3_1</strain>
    </source>
</reference>
<evidence type="ECO:0000256" key="2">
    <source>
        <dbReference type="SAM" id="SignalP"/>
    </source>
</evidence>
<feature type="compositionally biased region" description="Low complexity" evidence="1">
    <location>
        <begin position="417"/>
        <end position="445"/>
    </location>
</feature>
<organism evidence="3 4">
    <name type="scientific">Mycolicibacterium mageritense</name>
    <name type="common">Mycobacterium mageritense</name>
    <dbReference type="NCBI Taxonomy" id="53462"/>
    <lineage>
        <taxon>Bacteria</taxon>
        <taxon>Bacillati</taxon>
        <taxon>Actinomycetota</taxon>
        <taxon>Actinomycetes</taxon>
        <taxon>Mycobacteriales</taxon>
        <taxon>Mycobacteriaceae</taxon>
        <taxon>Mycolicibacterium</taxon>
    </lineage>
</organism>
<proteinExistence type="predicted"/>
<feature type="compositionally biased region" description="Basic and acidic residues" evidence="1">
    <location>
        <begin position="382"/>
        <end position="401"/>
    </location>
</feature>
<name>A0AAI8TP08_MYCME</name>
<dbReference type="Proteomes" id="UP001241092">
    <property type="component" value="Chromosome"/>
</dbReference>